<organism evidence="2 3">
    <name type="scientific">Alteraurantiacibacter palmitatis</name>
    <dbReference type="NCBI Taxonomy" id="2054628"/>
    <lineage>
        <taxon>Bacteria</taxon>
        <taxon>Pseudomonadati</taxon>
        <taxon>Pseudomonadota</taxon>
        <taxon>Alphaproteobacteria</taxon>
        <taxon>Sphingomonadales</taxon>
        <taxon>Erythrobacteraceae</taxon>
        <taxon>Alteraurantiacibacter</taxon>
    </lineage>
</organism>
<dbReference type="EMBL" id="JBHRST010000008">
    <property type="protein sequence ID" value="MFC3097369.1"/>
    <property type="molecule type" value="Genomic_DNA"/>
</dbReference>
<evidence type="ECO:0000256" key="1">
    <source>
        <dbReference type="SAM" id="MobiDB-lite"/>
    </source>
</evidence>
<evidence type="ECO:0000313" key="3">
    <source>
        <dbReference type="Proteomes" id="UP001595456"/>
    </source>
</evidence>
<dbReference type="InterPro" id="IPR006944">
    <property type="entry name" value="Phage/GTA_portal"/>
</dbReference>
<proteinExistence type="predicted"/>
<dbReference type="InterPro" id="IPR006427">
    <property type="entry name" value="Portal_HK97"/>
</dbReference>
<dbReference type="Pfam" id="PF04860">
    <property type="entry name" value="Phage_portal"/>
    <property type="match status" value="1"/>
</dbReference>
<dbReference type="RefSeq" id="WP_336926147.1">
    <property type="nucleotide sequence ID" value="NZ_JBANRO010000006.1"/>
</dbReference>
<keyword evidence="3" id="KW-1185">Reference proteome</keyword>
<dbReference type="NCBIfam" id="TIGR01537">
    <property type="entry name" value="portal_HK97"/>
    <property type="match status" value="1"/>
</dbReference>
<accession>A0ABV7E3S5</accession>
<sequence>MRRAVGRKGGIFGGLWGPQDDWDTKMSSAELSALLHGGTTSGSGVTVNHRTALQVTTMLACTRVIAEGIAQVPWKVYHGDAGRVEARDHPLADIIHRRPNGWQTSFEMRETAAFHVVLAGNAFLRKMRVGSARRLAAIEPFEPGYMRAQREPDGRIRFFHRPEGGSEREIPADEVWHLKGPSWNSWLGLDITRLAREAIGLALATESAHAEMHKGGSRISGTYTVQNALSLEKFGQLEKWIDQYSLGGKKAGKPLILDNGAKFERTQMSAVDAQHVETRRLQIEEICRAMRVMPIMVGQSDKASTYASAEQMFLAHVVHTLMPWYERFEQSADVNLLTEAERRAGYYTKFNPNALMRGAAKDRGEFYSKALGAGGTPAWMSQDEVRSLEELAPRGGIADELSRGAMNKAPATPSEENPDQ</sequence>
<reference evidence="3" key="1">
    <citation type="journal article" date="2019" name="Int. J. Syst. Evol. Microbiol.">
        <title>The Global Catalogue of Microorganisms (GCM) 10K type strain sequencing project: providing services to taxonomists for standard genome sequencing and annotation.</title>
        <authorList>
            <consortium name="The Broad Institute Genomics Platform"/>
            <consortium name="The Broad Institute Genome Sequencing Center for Infectious Disease"/>
            <person name="Wu L."/>
            <person name="Ma J."/>
        </authorList>
    </citation>
    <scope>NUCLEOTIDE SEQUENCE [LARGE SCALE GENOMIC DNA]</scope>
    <source>
        <strain evidence="3">KCTC 52607</strain>
    </source>
</reference>
<protein>
    <submittedName>
        <fullName evidence="2">Phage portal protein</fullName>
    </submittedName>
</protein>
<dbReference type="Proteomes" id="UP001595456">
    <property type="component" value="Unassembled WGS sequence"/>
</dbReference>
<name>A0ABV7E3S5_9SPHN</name>
<evidence type="ECO:0000313" key="2">
    <source>
        <dbReference type="EMBL" id="MFC3097369.1"/>
    </source>
</evidence>
<gene>
    <name evidence="2" type="ORF">ACFODU_06075</name>
</gene>
<feature type="region of interest" description="Disordered" evidence="1">
    <location>
        <begin position="390"/>
        <end position="420"/>
    </location>
</feature>
<comment type="caution">
    <text evidence="2">The sequence shown here is derived from an EMBL/GenBank/DDBJ whole genome shotgun (WGS) entry which is preliminary data.</text>
</comment>